<feature type="transmembrane region" description="Helical" evidence="2">
    <location>
        <begin position="306"/>
        <end position="327"/>
    </location>
</feature>
<feature type="region of interest" description="Disordered" evidence="1">
    <location>
        <begin position="124"/>
        <end position="146"/>
    </location>
</feature>
<dbReference type="AlphaFoldDB" id="A0A804QVE1"/>
<dbReference type="PANTHER" id="PTHR34781:SF1">
    <property type="entry name" value="OS01G0923000 PROTEIN"/>
    <property type="match status" value="1"/>
</dbReference>
<dbReference type="Gramene" id="Zm00001eb364310_T001">
    <property type="protein sequence ID" value="Zm00001eb364310_P001"/>
    <property type="gene ID" value="Zm00001eb364310"/>
</dbReference>
<reference evidence="3" key="3">
    <citation type="submission" date="2021-05" db="UniProtKB">
        <authorList>
            <consortium name="EnsemblPlants"/>
        </authorList>
    </citation>
    <scope>IDENTIFICATION</scope>
    <source>
        <strain evidence="3">cv. B73</strain>
    </source>
</reference>
<evidence type="ECO:0000313" key="4">
    <source>
        <dbReference type="Proteomes" id="UP000007305"/>
    </source>
</evidence>
<keyword evidence="4" id="KW-1185">Reference proteome</keyword>
<name>A0A804QVE1_MAIZE</name>
<feature type="compositionally biased region" description="Low complexity" evidence="1">
    <location>
        <begin position="124"/>
        <end position="136"/>
    </location>
</feature>
<keyword evidence="2" id="KW-0812">Transmembrane</keyword>
<accession>A0A804QVE1</accession>
<proteinExistence type="predicted"/>
<reference evidence="3" key="2">
    <citation type="submission" date="2019-07" db="EMBL/GenBank/DDBJ databases">
        <authorList>
            <person name="Seetharam A."/>
            <person name="Woodhouse M."/>
            <person name="Cannon E."/>
        </authorList>
    </citation>
    <scope>NUCLEOTIDE SEQUENCE [LARGE SCALE GENOMIC DNA]</scope>
    <source>
        <strain evidence="3">cv. B73</strain>
    </source>
</reference>
<dbReference type="EnsemblPlants" id="Zm00001eb364310_T001">
    <property type="protein sequence ID" value="Zm00001eb364310_P001"/>
    <property type="gene ID" value="Zm00001eb364310"/>
</dbReference>
<feature type="compositionally biased region" description="Basic and acidic residues" evidence="1">
    <location>
        <begin position="198"/>
        <end position="207"/>
    </location>
</feature>
<protein>
    <submittedName>
        <fullName evidence="3">Uncharacterized protein</fullName>
    </submittedName>
</protein>
<sequence>MATAAPASVEGFNCTTNRTYLCQAYALYRAGFAGVLLDLAAIGDLFAVSRFMVAHANNLSTTAMPANGQPLLVSLQCGCPSRSPSSTRPWSVNPTLVPTDLDVGTMVTFPVFCQCLAPPTMPRRSSPTSCSPGTPSVDPVVAGTGSSSRAPPRCIKTCSNSYPPIPSLFCSTLPLPLSLPRLLLPYATSRVPSPSPRLRADPPTDRSRRVKGARTPRPLPPSNPASMTCTGGGGGGGEHYSRQVRELCALLLAIVSPSPAPPRQPVSTMSPAAAAAMLLGASVALMLCGSVTFAIGFLLMPWVAGLALLFGFAGAVNTLSSSGLFLCSGSGTKQPPAAGPCKHTR</sequence>
<keyword evidence="2" id="KW-1133">Transmembrane helix</keyword>
<reference evidence="4" key="1">
    <citation type="journal article" date="2009" name="Science">
        <title>The B73 maize genome: complexity, diversity, and dynamics.</title>
        <authorList>
            <person name="Schnable P.S."/>
            <person name="Ware D."/>
            <person name="Fulton R.S."/>
            <person name="Stein J.C."/>
            <person name="Wei F."/>
            <person name="Pasternak S."/>
            <person name="Liang C."/>
            <person name="Zhang J."/>
            <person name="Fulton L."/>
            <person name="Graves T.A."/>
            <person name="Minx P."/>
            <person name="Reily A.D."/>
            <person name="Courtney L."/>
            <person name="Kruchowski S.S."/>
            <person name="Tomlinson C."/>
            <person name="Strong C."/>
            <person name="Delehaunty K."/>
            <person name="Fronick C."/>
            <person name="Courtney B."/>
            <person name="Rock S.M."/>
            <person name="Belter E."/>
            <person name="Du F."/>
            <person name="Kim K."/>
            <person name="Abbott R.M."/>
            <person name="Cotton M."/>
            <person name="Levy A."/>
            <person name="Marchetto P."/>
            <person name="Ochoa K."/>
            <person name="Jackson S.M."/>
            <person name="Gillam B."/>
            <person name="Chen W."/>
            <person name="Yan L."/>
            <person name="Higginbotham J."/>
            <person name="Cardenas M."/>
            <person name="Waligorski J."/>
            <person name="Applebaum E."/>
            <person name="Phelps L."/>
            <person name="Falcone J."/>
            <person name="Kanchi K."/>
            <person name="Thane T."/>
            <person name="Scimone A."/>
            <person name="Thane N."/>
            <person name="Henke J."/>
            <person name="Wang T."/>
            <person name="Ruppert J."/>
            <person name="Shah N."/>
            <person name="Rotter K."/>
            <person name="Hodges J."/>
            <person name="Ingenthron E."/>
            <person name="Cordes M."/>
            <person name="Kohlberg S."/>
            <person name="Sgro J."/>
            <person name="Delgado B."/>
            <person name="Mead K."/>
            <person name="Chinwalla A."/>
            <person name="Leonard S."/>
            <person name="Crouse K."/>
            <person name="Collura K."/>
            <person name="Kudrna D."/>
            <person name="Currie J."/>
            <person name="He R."/>
            <person name="Angelova A."/>
            <person name="Rajasekar S."/>
            <person name="Mueller T."/>
            <person name="Lomeli R."/>
            <person name="Scara G."/>
            <person name="Ko A."/>
            <person name="Delaney K."/>
            <person name="Wissotski M."/>
            <person name="Lopez G."/>
            <person name="Campos D."/>
            <person name="Braidotti M."/>
            <person name="Ashley E."/>
            <person name="Golser W."/>
            <person name="Kim H."/>
            <person name="Lee S."/>
            <person name="Lin J."/>
            <person name="Dujmic Z."/>
            <person name="Kim W."/>
            <person name="Talag J."/>
            <person name="Zuccolo A."/>
            <person name="Fan C."/>
            <person name="Sebastian A."/>
            <person name="Kramer M."/>
            <person name="Spiegel L."/>
            <person name="Nascimento L."/>
            <person name="Zutavern T."/>
            <person name="Miller B."/>
            <person name="Ambroise C."/>
            <person name="Muller S."/>
            <person name="Spooner W."/>
            <person name="Narechania A."/>
            <person name="Ren L."/>
            <person name="Wei S."/>
            <person name="Kumari S."/>
            <person name="Faga B."/>
            <person name="Levy M.J."/>
            <person name="McMahan L."/>
            <person name="Van Buren P."/>
            <person name="Vaughn M.W."/>
            <person name="Ying K."/>
            <person name="Yeh C.-T."/>
            <person name="Emrich S.J."/>
            <person name="Jia Y."/>
            <person name="Kalyanaraman A."/>
            <person name="Hsia A.-P."/>
            <person name="Barbazuk W.B."/>
            <person name="Baucom R.S."/>
            <person name="Brutnell T.P."/>
            <person name="Carpita N.C."/>
            <person name="Chaparro C."/>
            <person name="Chia J.-M."/>
            <person name="Deragon J.-M."/>
            <person name="Estill J.C."/>
            <person name="Fu Y."/>
            <person name="Jeddeloh J.A."/>
            <person name="Han Y."/>
            <person name="Lee H."/>
            <person name="Li P."/>
            <person name="Lisch D.R."/>
            <person name="Liu S."/>
            <person name="Liu Z."/>
            <person name="Nagel D.H."/>
            <person name="McCann M.C."/>
            <person name="SanMiguel P."/>
            <person name="Myers A.M."/>
            <person name="Nettleton D."/>
            <person name="Nguyen J."/>
            <person name="Penning B.W."/>
            <person name="Ponnala L."/>
            <person name="Schneider K.L."/>
            <person name="Schwartz D.C."/>
            <person name="Sharma A."/>
            <person name="Soderlund C."/>
            <person name="Springer N.M."/>
            <person name="Sun Q."/>
            <person name="Wang H."/>
            <person name="Waterman M."/>
            <person name="Westerman R."/>
            <person name="Wolfgruber T.K."/>
            <person name="Yang L."/>
            <person name="Yu Y."/>
            <person name="Zhang L."/>
            <person name="Zhou S."/>
            <person name="Zhu Q."/>
            <person name="Bennetzen J.L."/>
            <person name="Dawe R.K."/>
            <person name="Jiang J."/>
            <person name="Jiang N."/>
            <person name="Presting G.G."/>
            <person name="Wessler S.R."/>
            <person name="Aluru S."/>
            <person name="Martienssen R.A."/>
            <person name="Clifton S.W."/>
            <person name="McCombie W.R."/>
            <person name="Wing R.A."/>
            <person name="Wilson R.K."/>
        </authorList>
    </citation>
    <scope>NUCLEOTIDE SEQUENCE [LARGE SCALE GENOMIC DNA]</scope>
    <source>
        <strain evidence="4">cv. B73</strain>
    </source>
</reference>
<feature type="transmembrane region" description="Helical" evidence="2">
    <location>
        <begin position="272"/>
        <end position="300"/>
    </location>
</feature>
<evidence type="ECO:0000256" key="1">
    <source>
        <dbReference type="SAM" id="MobiDB-lite"/>
    </source>
</evidence>
<organism evidence="3 4">
    <name type="scientific">Zea mays</name>
    <name type="common">Maize</name>
    <dbReference type="NCBI Taxonomy" id="4577"/>
    <lineage>
        <taxon>Eukaryota</taxon>
        <taxon>Viridiplantae</taxon>
        <taxon>Streptophyta</taxon>
        <taxon>Embryophyta</taxon>
        <taxon>Tracheophyta</taxon>
        <taxon>Spermatophyta</taxon>
        <taxon>Magnoliopsida</taxon>
        <taxon>Liliopsida</taxon>
        <taxon>Poales</taxon>
        <taxon>Poaceae</taxon>
        <taxon>PACMAD clade</taxon>
        <taxon>Panicoideae</taxon>
        <taxon>Andropogonodae</taxon>
        <taxon>Andropogoneae</taxon>
        <taxon>Tripsacinae</taxon>
        <taxon>Zea</taxon>
    </lineage>
</organism>
<keyword evidence="2" id="KW-0472">Membrane</keyword>
<evidence type="ECO:0000256" key="2">
    <source>
        <dbReference type="SAM" id="Phobius"/>
    </source>
</evidence>
<evidence type="ECO:0000313" key="3">
    <source>
        <dbReference type="EnsemblPlants" id="Zm00001eb364310_P001"/>
    </source>
</evidence>
<dbReference type="Proteomes" id="UP000007305">
    <property type="component" value="Chromosome 8"/>
</dbReference>
<dbReference type="InParanoid" id="A0A804QVE1"/>
<feature type="region of interest" description="Disordered" evidence="1">
    <location>
        <begin position="188"/>
        <end position="238"/>
    </location>
</feature>
<dbReference type="PANTHER" id="PTHR34781">
    <property type="entry name" value="TRANSMEMBRANE PROTEIN"/>
    <property type="match status" value="1"/>
</dbReference>